<proteinExistence type="predicted"/>
<feature type="region of interest" description="Disordered" evidence="1">
    <location>
        <begin position="240"/>
        <end position="379"/>
    </location>
</feature>
<feature type="compositionally biased region" description="Polar residues" evidence="1">
    <location>
        <begin position="296"/>
        <end position="313"/>
    </location>
</feature>
<dbReference type="HOGENOM" id="CLU_038290_1_1_1"/>
<dbReference type="OrthoDB" id="5374569at2759"/>
<name>S7ZPT0_PENO1</name>
<feature type="compositionally biased region" description="Basic and acidic residues" evidence="1">
    <location>
        <begin position="136"/>
        <end position="147"/>
    </location>
</feature>
<feature type="compositionally biased region" description="Polar residues" evidence="1">
    <location>
        <begin position="341"/>
        <end position="356"/>
    </location>
</feature>
<dbReference type="EMBL" id="KB644414">
    <property type="protein sequence ID" value="EPS32725.1"/>
    <property type="molecule type" value="Genomic_DNA"/>
</dbReference>
<dbReference type="AlphaFoldDB" id="S7ZPT0"/>
<keyword evidence="3" id="KW-1185">Reference proteome</keyword>
<gene>
    <name evidence="2" type="ORF">PDE_07685</name>
</gene>
<feature type="compositionally biased region" description="Acidic residues" evidence="1">
    <location>
        <begin position="240"/>
        <end position="265"/>
    </location>
</feature>
<organism evidence="2 3">
    <name type="scientific">Penicillium oxalicum (strain 114-2 / CGMCC 5302)</name>
    <name type="common">Penicillium decumbens</name>
    <dbReference type="NCBI Taxonomy" id="933388"/>
    <lineage>
        <taxon>Eukaryota</taxon>
        <taxon>Fungi</taxon>
        <taxon>Dikarya</taxon>
        <taxon>Ascomycota</taxon>
        <taxon>Pezizomycotina</taxon>
        <taxon>Eurotiomycetes</taxon>
        <taxon>Eurotiomycetidae</taxon>
        <taxon>Eurotiales</taxon>
        <taxon>Aspergillaceae</taxon>
        <taxon>Penicillium</taxon>
    </lineage>
</organism>
<dbReference type="Proteomes" id="UP000019376">
    <property type="component" value="Unassembled WGS sequence"/>
</dbReference>
<dbReference type="PhylomeDB" id="S7ZPT0"/>
<dbReference type="eggNOG" id="ENOG502SCKR">
    <property type="taxonomic scope" value="Eukaryota"/>
</dbReference>
<accession>S7ZPT0</accession>
<dbReference type="STRING" id="933388.S7ZPT0"/>
<evidence type="ECO:0000256" key="1">
    <source>
        <dbReference type="SAM" id="MobiDB-lite"/>
    </source>
</evidence>
<feature type="region of interest" description="Disordered" evidence="1">
    <location>
        <begin position="116"/>
        <end position="193"/>
    </location>
</feature>
<evidence type="ECO:0000313" key="3">
    <source>
        <dbReference type="Proteomes" id="UP000019376"/>
    </source>
</evidence>
<protein>
    <submittedName>
        <fullName evidence="2">Uncharacterized protein</fullName>
    </submittedName>
</protein>
<feature type="region of interest" description="Disordered" evidence="1">
    <location>
        <begin position="1"/>
        <end position="67"/>
    </location>
</feature>
<reference evidence="2 3" key="1">
    <citation type="journal article" date="2013" name="PLoS ONE">
        <title>Genomic and secretomic analyses reveal unique features of the lignocellulolytic enzyme system of Penicillium decumbens.</title>
        <authorList>
            <person name="Liu G."/>
            <person name="Zhang L."/>
            <person name="Wei X."/>
            <person name="Zou G."/>
            <person name="Qin Y."/>
            <person name="Ma L."/>
            <person name="Li J."/>
            <person name="Zheng H."/>
            <person name="Wang S."/>
            <person name="Wang C."/>
            <person name="Xun L."/>
            <person name="Zhao G.-P."/>
            <person name="Zhou Z."/>
            <person name="Qu Y."/>
        </authorList>
    </citation>
    <scope>NUCLEOTIDE SEQUENCE [LARGE SCALE GENOMIC DNA]</scope>
    <source>
        <strain evidence="3">114-2 / CGMCC 5302</strain>
    </source>
</reference>
<evidence type="ECO:0000313" key="2">
    <source>
        <dbReference type="EMBL" id="EPS32725.1"/>
    </source>
</evidence>
<sequence length="379" mass="42066">MPRTLPWLVHHGNARQAPQDSTPRKRVKRERTPDDDTTPTRPPKTPEKRDFFRSSQTPPSSPARQCPPQVFLIEGLNHDDAWVMVEDEFYAVAQSYTQHLHYAEYIRRKKEAKTRSKDAIDGIQRPTDGRTALPQDIKRRKEAEALDVRQQAGLAQIEPSVQGRDDSDDDDDRFAGTHLHSLMASPRKSRSLVDAQGLKSATRAAAGYRQAAGAAGAEDRPVENHSVHRAAMDHVVDIDEETASETDDLNGETASDDDENDDDLDGLVSAANMAPVRHAPFSTAKARPHAWRKSQEPGQTTRVQQAALGTQAGSRFKSRIQSLFDDLDELPEPSESPSSSASRETANLPDINQVNTREPAKDTPRSKGSHFHNVPTFLL</sequence>